<feature type="non-terminal residue" evidence="2">
    <location>
        <position position="63"/>
    </location>
</feature>
<sequence length="63" mass="7104">ILAIWQALCFPVTEIQRVAKWLSNDNAGATAISFAVVMMATSFGWYFKSPPTSIQKKVAQWRK</sequence>
<proteinExistence type="predicted"/>
<reference evidence="2 3" key="1">
    <citation type="journal article" date="2019" name="Mol. Biol. Evol.">
        <title>Blast fungal genomes show frequent chromosomal changes, gene gains and losses, and effector gene turnover.</title>
        <authorList>
            <person name="Gomez Luciano L.B."/>
            <person name="Jason Tsai I."/>
            <person name="Chuma I."/>
            <person name="Tosa Y."/>
            <person name="Chen Y.H."/>
            <person name="Li J.Y."/>
            <person name="Li M.Y."/>
            <person name="Jade Lu M.Y."/>
            <person name="Nakayashiki H."/>
            <person name="Li W.H."/>
        </authorList>
    </citation>
    <scope>NUCLEOTIDE SEQUENCE [LARGE SCALE GENOMIC DNA]</scope>
    <source>
        <strain evidence="2">MZ5-1-6</strain>
    </source>
</reference>
<feature type="non-terminal residue" evidence="2">
    <location>
        <position position="1"/>
    </location>
</feature>
<name>A0A4P7NE84_PYROR</name>
<dbReference type="EMBL" id="CP034207">
    <property type="protein sequence ID" value="QBZ60149.1"/>
    <property type="molecule type" value="Genomic_DNA"/>
</dbReference>
<feature type="transmembrane region" description="Helical" evidence="1">
    <location>
        <begin position="27"/>
        <end position="47"/>
    </location>
</feature>
<evidence type="ECO:0000313" key="2">
    <source>
        <dbReference type="EMBL" id="QBZ60149.1"/>
    </source>
</evidence>
<evidence type="ECO:0000256" key="1">
    <source>
        <dbReference type="SAM" id="Phobius"/>
    </source>
</evidence>
<keyword evidence="1" id="KW-0472">Membrane</keyword>
<keyword evidence="1" id="KW-1133">Transmembrane helix</keyword>
<evidence type="ECO:0000313" key="3">
    <source>
        <dbReference type="Proteomes" id="UP000294847"/>
    </source>
</evidence>
<keyword evidence="1" id="KW-0812">Transmembrane</keyword>
<dbReference type="AlphaFoldDB" id="A0A4P7NE84"/>
<organism evidence="2 3">
    <name type="scientific">Pyricularia oryzae</name>
    <name type="common">Rice blast fungus</name>
    <name type="synonym">Magnaporthe oryzae</name>
    <dbReference type="NCBI Taxonomy" id="318829"/>
    <lineage>
        <taxon>Eukaryota</taxon>
        <taxon>Fungi</taxon>
        <taxon>Dikarya</taxon>
        <taxon>Ascomycota</taxon>
        <taxon>Pezizomycotina</taxon>
        <taxon>Sordariomycetes</taxon>
        <taxon>Sordariomycetidae</taxon>
        <taxon>Magnaporthales</taxon>
        <taxon>Pyriculariaceae</taxon>
        <taxon>Pyricularia</taxon>
    </lineage>
</organism>
<gene>
    <name evidence="2" type="ORF">PoMZ_07087</name>
</gene>
<accession>A0A4P7NE84</accession>
<protein>
    <submittedName>
        <fullName evidence="2">Uncharacterized protein</fullName>
    </submittedName>
</protein>
<dbReference type="Proteomes" id="UP000294847">
    <property type="component" value="Chromosome 4"/>
</dbReference>